<organism evidence="1 2">
    <name type="scientific">Scleroderma citrinum Foug A</name>
    <dbReference type="NCBI Taxonomy" id="1036808"/>
    <lineage>
        <taxon>Eukaryota</taxon>
        <taxon>Fungi</taxon>
        <taxon>Dikarya</taxon>
        <taxon>Basidiomycota</taxon>
        <taxon>Agaricomycotina</taxon>
        <taxon>Agaricomycetes</taxon>
        <taxon>Agaricomycetidae</taxon>
        <taxon>Boletales</taxon>
        <taxon>Sclerodermatineae</taxon>
        <taxon>Sclerodermataceae</taxon>
        <taxon>Scleroderma</taxon>
    </lineage>
</organism>
<proteinExistence type="predicted"/>
<dbReference type="HOGENOM" id="CLU_2513961_0_0_1"/>
<reference evidence="1 2" key="1">
    <citation type="submission" date="2014-04" db="EMBL/GenBank/DDBJ databases">
        <authorList>
            <consortium name="DOE Joint Genome Institute"/>
            <person name="Kuo A."/>
            <person name="Kohler A."/>
            <person name="Nagy L.G."/>
            <person name="Floudas D."/>
            <person name="Copeland A."/>
            <person name="Barry K.W."/>
            <person name="Cichocki N."/>
            <person name="Veneault-Fourrey C."/>
            <person name="LaButti K."/>
            <person name="Lindquist E.A."/>
            <person name="Lipzen A."/>
            <person name="Lundell T."/>
            <person name="Morin E."/>
            <person name="Murat C."/>
            <person name="Sun H."/>
            <person name="Tunlid A."/>
            <person name="Henrissat B."/>
            <person name="Grigoriev I.V."/>
            <person name="Hibbett D.S."/>
            <person name="Martin F."/>
            <person name="Nordberg H.P."/>
            <person name="Cantor M.N."/>
            <person name="Hua S.X."/>
        </authorList>
    </citation>
    <scope>NUCLEOTIDE SEQUENCE [LARGE SCALE GENOMIC DNA]</scope>
    <source>
        <strain evidence="1 2">Foug A</strain>
    </source>
</reference>
<evidence type="ECO:0000313" key="1">
    <source>
        <dbReference type="EMBL" id="KIM64683.1"/>
    </source>
</evidence>
<name>A0A0C2ZT44_9AGAM</name>
<gene>
    <name evidence="1" type="ORF">SCLCIDRAFT_1213200</name>
</gene>
<dbReference type="AlphaFoldDB" id="A0A0C2ZT44"/>
<sequence length="85" mass="9458">MRAKAAWLSGICDGTKYCKETTYLCRPVHPSGVPGVPVRSSDLDADDDESNLNLQTLVERMESRTLTLGRGDAMWSTLWPSTQNR</sequence>
<dbReference type="EMBL" id="KN822027">
    <property type="protein sequence ID" value="KIM64683.1"/>
    <property type="molecule type" value="Genomic_DNA"/>
</dbReference>
<accession>A0A0C2ZT44</accession>
<evidence type="ECO:0000313" key="2">
    <source>
        <dbReference type="Proteomes" id="UP000053989"/>
    </source>
</evidence>
<dbReference type="Proteomes" id="UP000053989">
    <property type="component" value="Unassembled WGS sequence"/>
</dbReference>
<dbReference type="InParanoid" id="A0A0C2ZT44"/>
<keyword evidence="2" id="KW-1185">Reference proteome</keyword>
<reference evidence="2" key="2">
    <citation type="submission" date="2015-01" db="EMBL/GenBank/DDBJ databases">
        <title>Evolutionary Origins and Diversification of the Mycorrhizal Mutualists.</title>
        <authorList>
            <consortium name="DOE Joint Genome Institute"/>
            <consortium name="Mycorrhizal Genomics Consortium"/>
            <person name="Kohler A."/>
            <person name="Kuo A."/>
            <person name="Nagy L.G."/>
            <person name="Floudas D."/>
            <person name="Copeland A."/>
            <person name="Barry K.W."/>
            <person name="Cichocki N."/>
            <person name="Veneault-Fourrey C."/>
            <person name="LaButti K."/>
            <person name="Lindquist E.A."/>
            <person name="Lipzen A."/>
            <person name="Lundell T."/>
            <person name="Morin E."/>
            <person name="Murat C."/>
            <person name="Riley R."/>
            <person name="Ohm R."/>
            <person name="Sun H."/>
            <person name="Tunlid A."/>
            <person name="Henrissat B."/>
            <person name="Grigoriev I.V."/>
            <person name="Hibbett D.S."/>
            <person name="Martin F."/>
        </authorList>
    </citation>
    <scope>NUCLEOTIDE SEQUENCE [LARGE SCALE GENOMIC DNA]</scope>
    <source>
        <strain evidence="2">Foug A</strain>
    </source>
</reference>
<protein>
    <submittedName>
        <fullName evidence="1">Uncharacterized protein</fullName>
    </submittedName>
</protein>